<dbReference type="AlphaFoldDB" id="A0A2Z3H0R2"/>
<dbReference type="EMBL" id="CP025958">
    <property type="protein sequence ID" value="AWM39318.1"/>
    <property type="molecule type" value="Genomic_DNA"/>
</dbReference>
<dbReference type="Proteomes" id="UP000245802">
    <property type="component" value="Chromosome"/>
</dbReference>
<evidence type="ECO:0000313" key="3">
    <source>
        <dbReference type="Proteomes" id="UP000245802"/>
    </source>
</evidence>
<protein>
    <submittedName>
        <fullName evidence="2">Uncharacterized protein</fullName>
    </submittedName>
</protein>
<dbReference type="KEGG" id="gog:C1280_21550"/>
<name>A0A2Z3H0R2_9BACT</name>
<reference evidence="2 3" key="1">
    <citation type="submission" date="2018-01" db="EMBL/GenBank/DDBJ databases">
        <title>G. obscuriglobus.</title>
        <authorList>
            <person name="Franke J."/>
            <person name="Blomberg W."/>
            <person name="Selmecki A."/>
        </authorList>
    </citation>
    <scope>NUCLEOTIDE SEQUENCE [LARGE SCALE GENOMIC DNA]</scope>
    <source>
        <strain evidence="2 3">DSM 5831</strain>
    </source>
</reference>
<keyword evidence="1" id="KW-0812">Transmembrane</keyword>
<evidence type="ECO:0000313" key="2">
    <source>
        <dbReference type="EMBL" id="AWM39318.1"/>
    </source>
</evidence>
<gene>
    <name evidence="2" type="ORF">C1280_21550</name>
</gene>
<keyword evidence="1" id="KW-1133">Transmembrane helix</keyword>
<accession>A0A2Z3H0R2</accession>
<evidence type="ECO:0000256" key="1">
    <source>
        <dbReference type="SAM" id="Phobius"/>
    </source>
</evidence>
<keyword evidence="1" id="KW-0472">Membrane</keyword>
<proteinExistence type="predicted"/>
<keyword evidence="3" id="KW-1185">Reference proteome</keyword>
<organism evidence="2 3">
    <name type="scientific">Gemmata obscuriglobus</name>
    <dbReference type="NCBI Taxonomy" id="114"/>
    <lineage>
        <taxon>Bacteria</taxon>
        <taxon>Pseudomonadati</taxon>
        <taxon>Planctomycetota</taxon>
        <taxon>Planctomycetia</taxon>
        <taxon>Gemmatales</taxon>
        <taxon>Gemmataceae</taxon>
        <taxon>Gemmata</taxon>
    </lineage>
</organism>
<feature type="transmembrane region" description="Helical" evidence="1">
    <location>
        <begin position="256"/>
        <end position="277"/>
    </location>
</feature>
<sequence length="285" mass="31483">MLDRMELLRPHQIRHPEVVTEGMNRLAQALVCLTDPLTRAAYDRHLGIAPAPFEVIDDEPIERVSGPAPRPAARQQNLPYEVIETDEPPYEVLPDSTDDRAAAEPVILVSSVVSSARPRRQQKPAKLKRRTVYRRLAALRRACRAWEGLRPVFGTPGEPLATPVAVFEFLQAITDARAAFPGASFVLGPAPQPGGLVLVLVRVASVLGTVRGLLPSQRKAVAHDWHRGYTLLQHELAALRNLARRPSRGRNCMAQLGRLLLAVPELVLVLLAALLLLRTVVLRHH</sequence>